<evidence type="ECO:0000256" key="1">
    <source>
        <dbReference type="SAM" id="MobiDB-lite"/>
    </source>
</evidence>
<proteinExistence type="predicted"/>
<feature type="region of interest" description="Disordered" evidence="1">
    <location>
        <begin position="37"/>
        <end position="72"/>
    </location>
</feature>
<reference evidence="2" key="1">
    <citation type="journal article" date="2020" name="New Phytol.">
        <title>Comparative genomics reveals dynamic genome evolution in host specialist ectomycorrhizal fungi.</title>
        <authorList>
            <person name="Lofgren L.A."/>
            <person name="Nguyen N.H."/>
            <person name="Vilgalys R."/>
            <person name="Ruytinx J."/>
            <person name="Liao H.L."/>
            <person name="Branco S."/>
            <person name="Kuo A."/>
            <person name="LaButti K."/>
            <person name="Lipzen A."/>
            <person name="Andreopoulos W."/>
            <person name="Pangilinan J."/>
            <person name="Riley R."/>
            <person name="Hundley H."/>
            <person name="Na H."/>
            <person name="Barry K."/>
            <person name="Grigoriev I.V."/>
            <person name="Stajich J.E."/>
            <person name="Kennedy P.G."/>
        </authorList>
    </citation>
    <scope>NUCLEOTIDE SEQUENCE</scope>
    <source>
        <strain evidence="2">DOB743</strain>
    </source>
</reference>
<evidence type="ECO:0000313" key="2">
    <source>
        <dbReference type="EMBL" id="KAG1767744.1"/>
    </source>
</evidence>
<dbReference type="Proteomes" id="UP000714275">
    <property type="component" value="Unassembled WGS sequence"/>
</dbReference>
<protein>
    <submittedName>
        <fullName evidence="2">Uncharacterized protein</fullName>
    </submittedName>
</protein>
<feature type="compositionally biased region" description="Low complexity" evidence="1">
    <location>
        <begin position="412"/>
        <end position="427"/>
    </location>
</feature>
<organism evidence="2 3">
    <name type="scientific">Suillus placidus</name>
    <dbReference type="NCBI Taxonomy" id="48579"/>
    <lineage>
        <taxon>Eukaryota</taxon>
        <taxon>Fungi</taxon>
        <taxon>Dikarya</taxon>
        <taxon>Basidiomycota</taxon>
        <taxon>Agaricomycotina</taxon>
        <taxon>Agaricomycetes</taxon>
        <taxon>Agaricomycetidae</taxon>
        <taxon>Boletales</taxon>
        <taxon>Suillineae</taxon>
        <taxon>Suillaceae</taxon>
        <taxon>Suillus</taxon>
    </lineage>
</organism>
<evidence type="ECO:0000313" key="3">
    <source>
        <dbReference type="Proteomes" id="UP000714275"/>
    </source>
</evidence>
<accession>A0A9P6ZJE0</accession>
<comment type="caution">
    <text evidence="2">The sequence shown here is derived from an EMBL/GenBank/DDBJ whole genome shotgun (WGS) entry which is preliminary data.</text>
</comment>
<feature type="compositionally biased region" description="Polar residues" evidence="1">
    <location>
        <begin position="428"/>
        <end position="437"/>
    </location>
</feature>
<feature type="region of interest" description="Disordered" evidence="1">
    <location>
        <begin position="408"/>
        <end position="437"/>
    </location>
</feature>
<name>A0A9P6ZJE0_9AGAM</name>
<feature type="region of interest" description="Disordered" evidence="1">
    <location>
        <begin position="108"/>
        <end position="163"/>
    </location>
</feature>
<dbReference type="AlphaFoldDB" id="A0A9P6ZJE0"/>
<dbReference type="EMBL" id="JABBWD010000084">
    <property type="protein sequence ID" value="KAG1767744.1"/>
    <property type="molecule type" value="Genomic_DNA"/>
</dbReference>
<sequence length="556" mass="60613">MMKQWARMHDTPLMTHQFVATHAGPHGQALTRSINVAGSFPKDSDSESKHDKIVPSSASPPPSPNEAVPRLSQGPIVDEGTILLEHHDLPSWTPLVVSDSEGGMDELLLGVEDSKGPPSNARKTLSQKRQKSPDHGPPIAMPRREVQQASSRTLGVFSKSRDSRSCQSLQETLEATFSANGSYNISPPIAPIDSEGSSTDVQTVIYGKQRRRIQNTRRSISREGSQAGAIAVVDAPISNATTAVPTTAPRKAAPTIPYESMQKVIDAALDTRVAKITWRCRRHTTRYDTNEKSQDGTSRTKCLPFEDAILDFDIPTSVHQGDRHSEIKSGLASVEDEHCTLPCKFTRMLDSVQAVALPQQSRGEKFNERLDAMFGGTDIPNSPDGLITRATADSASVFAPVRSVVASKEHSPVSSSDSGASVDTSLSPSTKATSISGCNDVSKKRAYTESHLGDEPVRKKHKIEVAEDQVSKWITALQRLVKGKTKIGHKGMEDLSIVLAEIESVYPHLDSELASVTCLQDVLQQLAQLDDIPFRDEHDLRRRTDDMIAEWPSAKA</sequence>
<dbReference type="OrthoDB" id="2675777at2759"/>
<keyword evidence="3" id="KW-1185">Reference proteome</keyword>
<gene>
    <name evidence="2" type="ORF">EV702DRAFT_1050274</name>
</gene>
<feature type="compositionally biased region" description="Basic and acidic residues" evidence="1">
    <location>
        <begin position="42"/>
        <end position="53"/>
    </location>
</feature>